<dbReference type="InterPro" id="IPR032324">
    <property type="entry name" value="Clp1_N"/>
</dbReference>
<dbReference type="AlphaFoldDB" id="A0A0D2M8W8"/>
<dbReference type="GeneID" id="25733785"/>
<dbReference type="Proteomes" id="UP000054498">
    <property type="component" value="Unassembled WGS sequence"/>
</dbReference>
<dbReference type="OrthoDB" id="258143at2759"/>
<evidence type="ECO:0000259" key="1">
    <source>
        <dbReference type="Pfam" id="PF16573"/>
    </source>
</evidence>
<reference evidence="2 3" key="1">
    <citation type="journal article" date="2013" name="BMC Genomics">
        <title>Reconstruction of the lipid metabolism for the microalga Monoraphidium neglectum from its genome sequence reveals characteristics suitable for biofuel production.</title>
        <authorList>
            <person name="Bogen C."/>
            <person name="Al-Dilaimi A."/>
            <person name="Albersmeier A."/>
            <person name="Wichmann J."/>
            <person name="Grundmann M."/>
            <person name="Rupp O."/>
            <person name="Lauersen K.J."/>
            <person name="Blifernez-Klassen O."/>
            <person name="Kalinowski J."/>
            <person name="Goesmann A."/>
            <person name="Mussgnug J.H."/>
            <person name="Kruse O."/>
        </authorList>
    </citation>
    <scope>NUCLEOTIDE SEQUENCE [LARGE SCALE GENOMIC DNA]</scope>
    <source>
        <strain evidence="2 3">SAG 48.87</strain>
    </source>
</reference>
<evidence type="ECO:0000313" key="3">
    <source>
        <dbReference type="Proteomes" id="UP000054498"/>
    </source>
</evidence>
<feature type="domain" description="Clp1 N-terminal" evidence="1">
    <location>
        <begin position="5"/>
        <end position="68"/>
    </location>
</feature>
<evidence type="ECO:0000313" key="2">
    <source>
        <dbReference type="EMBL" id="KIY91900.1"/>
    </source>
</evidence>
<gene>
    <name evidence="2" type="ORF">MNEG_16062</name>
</gene>
<sequence>MTEYKLNKLTELRLEVAKGKDVFVSLQRGSAEVFGAELSLGQRVNLGGQAVAVFTWEGATLSVEGDPDVA</sequence>
<name>A0A0D2M8W8_9CHLO</name>
<dbReference type="InterPro" id="IPR038239">
    <property type="entry name" value="Clp1_N_sf"/>
</dbReference>
<keyword evidence="3" id="KW-1185">Reference proteome</keyword>
<dbReference type="EMBL" id="KK106154">
    <property type="protein sequence ID" value="KIY91900.1"/>
    <property type="molecule type" value="Genomic_DNA"/>
</dbReference>
<dbReference type="Gene3D" id="2.60.120.1030">
    <property type="entry name" value="Clp1, DNA binding domain"/>
    <property type="match status" value="1"/>
</dbReference>
<organism evidence="2 3">
    <name type="scientific">Monoraphidium neglectum</name>
    <dbReference type="NCBI Taxonomy" id="145388"/>
    <lineage>
        <taxon>Eukaryota</taxon>
        <taxon>Viridiplantae</taxon>
        <taxon>Chlorophyta</taxon>
        <taxon>core chlorophytes</taxon>
        <taxon>Chlorophyceae</taxon>
        <taxon>CS clade</taxon>
        <taxon>Sphaeropleales</taxon>
        <taxon>Selenastraceae</taxon>
        <taxon>Monoraphidium</taxon>
    </lineage>
</organism>
<dbReference type="Pfam" id="PF16573">
    <property type="entry name" value="CLP1_N"/>
    <property type="match status" value="1"/>
</dbReference>
<accession>A0A0D2M8W8</accession>
<protein>
    <submittedName>
        <fullName evidence="2">mRNA cleavage and polyadenylation factorcomplex II subunit</fullName>
    </submittedName>
</protein>
<proteinExistence type="predicted"/>
<dbReference type="KEGG" id="mng:MNEG_16062"/>
<dbReference type="STRING" id="145388.A0A0D2M8W8"/>
<dbReference type="RefSeq" id="XP_013890920.1">
    <property type="nucleotide sequence ID" value="XM_014035466.1"/>
</dbReference>